<keyword evidence="4 7" id="KW-1133">Transmembrane helix</keyword>
<feature type="transmembrane region" description="Helical" evidence="7">
    <location>
        <begin position="321"/>
        <end position="340"/>
    </location>
</feature>
<evidence type="ECO:0000256" key="6">
    <source>
        <dbReference type="SAM" id="MobiDB-lite"/>
    </source>
</evidence>
<evidence type="ECO:0000313" key="9">
    <source>
        <dbReference type="Proteomes" id="UP001310594"/>
    </source>
</evidence>
<dbReference type="PANTHER" id="PTHR30618">
    <property type="entry name" value="NCS1 FAMILY PURINE/PYRIMIDINE TRANSPORTER"/>
    <property type="match status" value="1"/>
</dbReference>
<feature type="transmembrane region" description="Helical" evidence="7">
    <location>
        <begin position="236"/>
        <end position="255"/>
    </location>
</feature>
<dbReference type="Proteomes" id="UP001310594">
    <property type="component" value="Unassembled WGS sequence"/>
</dbReference>
<feature type="transmembrane region" description="Helical" evidence="7">
    <location>
        <begin position="195"/>
        <end position="216"/>
    </location>
</feature>
<feature type="transmembrane region" description="Helical" evidence="7">
    <location>
        <begin position="445"/>
        <end position="466"/>
    </location>
</feature>
<evidence type="ECO:0000256" key="3">
    <source>
        <dbReference type="ARBA" id="ARBA00022692"/>
    </source>
</evidence>
<keyword evidence="5 7" id="KW-0472">Membrane</keyword>
<evidence type="ECO:0000256" key="1">
    <source>
        <dbReference type="ARBA" id="ARBA00004141"/>
    </source>
</evidence>
<name>A0AAN7WB84_9PEZI</name>
<feature type="transmembrane region" description="Helical" evidence="7">
    <location>
        <begin position="73"/>
        <end position="93"/>
    </location>
</feature>
<proteinExistence type="inferred from homology"/>
<feature type="transmembrane region" description="Helical" evidence="7">
    <location>
        <begin position="114"/>
        <end position="137"/>
    </location>
</feature>
<keyword evidence="3 7" id="KW-0812">Transmembrane</keyword>
<evidence type="ECO:0000313" key="8">
    <source>
        <dbReference type="EMBL" id="KAK5699963.1"/>
    </source>
</evidence>
<feature type="compositionally biased region" description="Basic and acidic residues" evidence="6">
    <location>
        <begin position="522"/>
        <end position="533"/>
    </location>
</feature>
<feature type="transmembrane region" description="Helical" evidence="7">
    <location>
        <begin position="361"/>
        <end position="378"/>
    </location>
</feature>
<dbReference type="Pfam" id="PF02133">
    <property type="entry name" value="Transp_cyt_pur"/>
    <property type="match status" value="1"/>
</dbReference>
<comment type="caution">
    <text evidence="8">The sequence shown here is derived from an EMBL/GenBank/DDBJ whole genome shotgun (WGS) entry which is preliminary data.</text>
</comment>
<evidence type="ECO:0000256" key="2">
    <source>
        <dbReference type="ARBA" id="ARBA00008974"/>
    </source>
</evidence>
<dbReference type="Gene3D" id="1.10.4160.10">
    <property type="entry name" value="Hydantoin permease"/>
    <property type="match status" value="1"/>
</dbReference>
<comment type="subcellular location">
    <subcellularLocation>
        <location evidence="1">Membrane</location>
        <topology evidence="1">Multi-pass membrane protein</topology>
    </subcellularLocation>
</comment>
<feature type="transmembrane region" description="Helical" evidence="7">
    <location>
        <begin position="44"/>
        <end position="61"/>
    </location>
</feature>
<dbReference type="InterPro" id="IPR045225">
    <property type="entry name" value="Uracil/uridine/allantoin_perm"/>
</dbReference>
<dbReference type="EMBL" id="JAVRQU010000008">
    <property type="protein sequence ID" value="KAK5699963.1"/>
    <property type="molecule type" value="Genomic_DNA"/>
</dbReference>
<organism evidence="8 9">
    <name type="scientific">Elasticomyces elasticus</name>
    <dbReference type="NCBI Taxonomy" id="574655"/>
    <lineage>
        <taxon>Eukaryota</taxon>
        <taxon>Fungi</taxon>
        <taxon>Dikarya</taxon>
        <taxon>Ascomycota</taxon>
        <taxon>Pezizomycotina</taxon>
        <taxon>Dothideomycetes</taxon>
        <taxon>Dothideomycetidae</taxon>
        <taxon>Mycosphaerellales</taxon>
        <taxon>Teratosphaeriaceae</taxon>
        <taxon>Elasticomyces</taxon>
    </lineage>
</organism>
<reference evidence="8" key="1">
    <citation type="submission" date="2023-08" db="EMBL/GenBank/DDBJ databases">
        <title>Black Yeasts Isolated from many extreme environments.</title>
        <authorList>
            <person name="Coleine C."/>
            <person name="Stajich J.E."/>
            <person name="Selbmann L."/>
        </authorList>
    </citation>
    <scope>NUCLEOTIDE SEQUENCE</scope>
    <source>
        <strain evidence="8">CCFEE 5810</strain>
    </source>
</reference>
<comment type="similarity">
    <text evidence="2">Belongs to the purine-cytosine permease (2.A.39) family.</text>
</comment>
<feature type="transmembrane region" description="Helical" evidence="7">
    <location>
        <begin position="478"/>
        <end position="499"/>
    </location>
</feature>
<accession>A0AAN7WB84</accession>
<dbReference type="AlphaFoldDB" id="A0AAN7WB84"/>
<dbReference type="GO" id="GO:0005886">
    <property type="term" value="C:plasma membrane"/>
    <property type="evidence" value="ECO:0007669"/>
    <property type="project" value="TreeGrafter"/>
</dbReference>
<dbReference type="GO" id="GO:0015205">
    <property type="term" value="F:nucleobase transmembrane transporter activity"/>
    <property type="evidence" value="ECO:0007669"/>
    <property type="project" value="TreeGrafter"/>
</dbReference>
<feature type="transmembrane region" description="Helical" evidence="7">
    <location>
        <begin position="276"/>
        <end position="301"/>
    </location>
</feature>
<protein>
    <submittedName>
        <fullName evidence="8">Uncharacterized protein</fullName>
    </submittedName>
</protein>
<dbReference type="PANTHER" id="PTHR30618:SF15">
    <property type="entry name" value="NICOTINAMIDE RIBOSIDE TRANSPORTER 1-RELATED"/>
    <property type="match status" value="1"/>
</dbReference>
<evidence type="ECO:0000256" key="5">
    <source>
        <dbReference type="ARBA" id="ARBA00023136"/>
    </source>
</evidence>
<feature type="transmembrane region" description="Helical" evidence="7">
    <location>
        <begin position="390"/>
        <end position="410"/>
    </location>
</feature>
<evidence type="ECO:0000256" key="4">
    <source>
        <dbReference type="ARBA" id="ARBA00022989"/>
    </source>
</evidence>
<gene>
    <name evidence="8" type="ORF">LTR97_006097</name>
</gene>
<evidence type="ECO:0000256" key="7">
    <source>
        <dbReference type="SAM" id="Phobius"/>
    </source>
</evidence>
<sequence length="546" mass="59584">MKFPQLRLPRTFRSLELNDADSRWENEDIVPVVKNEQNFTNRAFFGYWVAAGLNTTAWALGSSNLANGLDLGGALGGIFAGGVLSGLVAFLCGEPGVRYHLGFSMMSRATFGMYGAWFVIMLKCFVNFIFFGIQAYWGGLAASVVLSSIFPSFHTMANTLPESAQITTQQLIGFIIYIFLFTPLMFIHPSRLQPVLAVSLVTTTCTVFGVFIWAVASNGGAPLVPPKVKVSSSERSFQILRAMSAVAGAWTGACIRQSDWTRYAKTRRAPAIHQLVSGPLTVTICATLGAFATSAVNSMYGKLIWNPIAILQFVLERDYDAASRAGCFFAGMGFFISQIATNLVQNSVSCGMDLASLAPRWIDVTRGSLIMCLVGYLINPWRFVNAPGTFITVLSSFGMFVSPLAGINAIDFWVVRRLRWSVPDFYIGNSESIYWFTAGLNWRAFFAWTLAVWPSFPGFIAATGAIEVSVGWERCFSVTWWVIGFCGGAAVYYIVCLISPPPGSPYTIKHYDNDAMGVLDGVEDRNDNDEKHPTASIKSAGASGSS</sequence>
<feature type="transmembrane region" description="Helical" evidence="7">
    <location>
        <begin position="171"/>
        <end position="188"/>
    </location>
</feature>
<feature type="region of interest" description="Disordered" evidence="6">
    <location>
        <begin position="522"/>
        <end position="546"/>
    </location>
</feature>
<dbReference type="InterPro" id="IPR001248">
    <property type="entry name" value="Pur-cyt_permease"/>
</dbReference>